<name>A0A4R3LHF0_9BACL</name>
<dbReference type="Gene3D" id="3.60.15.10">
    <property type="entry name" value="Ribonuclease Z/Hydroxyacylglutathione hydrolase-like"/>
    <property type="match status" value="1"/>
</dbReference>
<proteinExistence type="predicted"/>
<dbReference type="InterPro" id="IPR036866">
    <property type="entry name" value="RibonucZ/Hydroxyglut_hydro"/>
</dbReference>
<dbReference type="Proteomes" id="UP000294937">
    <property type="component" value="Unassembled WGS sequence"/>
</dbReference>
<protein>
    <submittedName>
        <fullName evidence="4">Cft2 family RNA processing exonuclease</fullName>
    </submittedName>
</protein>
<evidence type="ECO:0000259" key="2">
    <source>
        <dbReference type="SMART" id="SM00849"/>
    </source>
</evidence>
<dbReference type="Pfam" id="PF10996">
    <property type="entry name" value="Beta-Casp"/>
    <property type="match status" value="1"/>
</dbReference>
<dbReference type="InterPro" id="IPR050698">
    <property type="entry name" value="MBL"/>
</dbReference>
<comment type="caution">
    <text evidence="4">The sequence shown here is derived from an EMBL/GenBank/DDBJ whole genome shotgun (WGS) entry which is preliminary data.</text>
</comment>
<dbReference type="SUPFAM" id="SSF56281">
    <property type="entry name" value="Metallo-hydrolase/oxidoreductase"/>
    <property type="match status" value="1"/>
</dbReference>
<dbReference type="OrthoDB" id="9803916at2"/>
<dbReference type="PANTHER" id="PTHR11203:SF37">
    <property type="entry name" value="INTEGRATOR COMPLEX SUBUNIT 11"/>
    <property type="match status" value="1"/>
</dbReference>
<evidence type="ECO:0000313" key="5">
    <source>
        <dbReference type="Proteomes" id="UP000294937"/>
    </source>
</evidence>
<keyword evidence="4" id="KW-0269">Exonuclease</keyword>
<dbReference type="RefSeq" id="WP_131923321.1">
    <property type="nucleotide sequence ID" value="NZ_SMAG01000001.1"/>
</dbReference>
<dbReference type="CDD" id="cd16295">
    <property type="entry name" value="TTHA0252-CPSF-like_MBL-fold"/>
    <property type="match status" value="1"/>
</dbReference>
<dbReference type="SMART" id="SM01027">
    <property type="entry name" value="Beta-Casp"/>
    <property type="match status" value="1"/>
</dbReference>
<dbReference type="EMBL" id="SMAG01000001">
    <property type="protein sequence ID" value="TCS96946.1"/>
    <property type="molecule type" value="Genomic_DNA"/>
</dbReference>
<feature type="domain" description="Beta-Casp" evidence="3">
    <location>
        <begin position="572"/>
        <end position="694"/>
    </location>
</feature>
<dbReference type="SMART" id="SM00849">
    <property type="entry name" value="Lactamase_B"/>
    <property type="match status" value="1"/>
</dbReference>
<evidence type="ECO:0000259" key="3">
    <source>
        <dbReference type="SMART" id="SM01027"/>
    </source>
</evidence>
<dbReference type="PANTHER" id="PTHR11203">
    <property type="entry name" value="CLEAVAGE AND POLYADENYLATION SPECIFICITY FACTOR FAMILY MEMBER"/>
    <property type="match status" value="1"/>
</dbReference>
<dbReference type="GO" id="GO:0004521">
    <property type="term" value="F:RNA endonuclease activity"/>
    <property type="evidence" value="ECO:0007669"/>
    <property type="project" value="TreeGrafter"/>
</dbReference>
<gene>
    <name evidence="4" type="ORF">EDD58_101593</name>
</gene>
<evidence type="ECO:0000313" key="4">
    <source>
        <dbReference type="EMBL" id="TCS96946.1"/>
    </source>
</evidence>
<reference evidence="4 5" key="1">
    <citation type="submission" date="2019-03" db="EMBL/GenBank/DDBJ databases">
        <title>Genomic Encyclopedia of Type Strains, Phase IV (KMG-IV): sequencing the most valuable type-strain genomes for metagenomic binning, comparative biology and taxonomic classification.</title>
        <authorList>
            <person name="Goeker M."/>
        </authorList>
    </citation>
    <scope>NUCLEOTIDE SEQUENCE [LARGE SCALE GENOMIC DNA]</scope>
    <source>
        <strain evidence="4 5">DSM 45707</strain>
    </source>
</reference>
<organism evidence="4 5">
    <name type="scientific">Hazenella coriacea</name>
    <dbReference type="NCBI Taxonomy" id="1179467"/>
    <lineage>
        <taxon>Bacteria</taxon>
        <taxon>Bacillati</taxon>
        <taxon>Bacillota</taxon>
        <taxon>Bacilli</taxon>
        <taxon>Bacillales</taxon>
        <taxon>Thermoactinomycetaceae</taxon>
        <taxon>Hazenella</taxon>
    </lineage>
</organism>
<sequence length="796" mass="91775">MDLEDRFQRAIHHENRHCLVEAEMDYQWIYEQIINGHVEVKRIHLVRVATFFYRQKKKQQAYEIVKRSFHDYPSDEQLGSLFLQCWRELSRPLDELKWFHSCMTFHSSSLAHIQLLWELTYAGVDVYQQVLSVVEEVELHFFEQSEYFATHYVDLLRLLVQLEVQQSQIPQARFFLRKWMCLESSFLQFENEMMVWSIFLDETSILKERKDSWKIKSRCNEETRLFLSFIEQLENDTERVDDDWIQSYRFEHPLLVKKQQSYRQLVDAIKCSKPIPQDEVILTDWTSLQAYILSAGIHAYSFFCSVFHHHADLPSAIQMYQMLNDVHKPLFQQPQASVKVTVIGGGDQVGGSSILLSVNHHHLLIDSGLVVNGELESPDFSILEERGIHFDQIDALIVTHAHLDHCGAVPEIYHQNPHLPIYTSNETKQLMRMMLKATERSRRVKNVDLEAILAQIQVKEGTFFIPSKGQSWKITFLEAGHILGAISLLIEIEGTRIFVTGDYSLTDQFTVKGLQLPTDLRADIVITESTYGWQPMRSIPRQQQIHLFIQQMKQVINRGGSVLIPAFALGRAQEIICLFRAWFDEIQSIPFPVYLDGMVSEITQLYESLLLQKGHAHRLVGSGVHYAKDLIDSLDSEELWLQSVATGGCCVIASSGMLLEGSTSFKYAQALMDDARHGIAFTGYLDEESPGRYLQQSKKLWVNGKWQECQAECFNYRLSAHVSIEEILQTVLHVNPHTVLLVHGDSKSMASFPNTVLSPFRNIEELLKITGKQVISTKNGVTYRLFGGYRNGIKNV</sequence>
<dbReference type="Gene3D" id="3.40.50.10890">
    <property type="match status" value="1"/>
</dbReference>
<dbReference type="GO" id="GO:0004527">
    <property type="term" value="F:exonuclease activity"/>
    <property type="evidence" value="ECO:0007669"/>
    <property type="project" value="UniProtKB-KW"/>
</dbReference>
<keyword evidence="4" id="KW-0540">Nuclease</keyword>
<dbReference type="AlphaFoldDB" id="A0A4R3LHF0"/>
<dbReference type="Pfam" id="PF07521">
    <property type="entry name" value="RMMBL"/>
    <property type="match status" value="1"/>
</dbReference>
<dbReference type="InterPro" id="IPR001279">
    <property type="entry name" value="Metallo-B-lactamas"/>
</dbReference>
<dbReference type="InterPro" id="IPR011108">
    <property type="entry name" value="RMMBL"/>
</dbReference>
<evidence type="ECO:0000256" key="1">
    <source>
        <dbReference type="ARBA" id="ARBA00022801"/>
    </source>
</evidence>
<dbReference type="Pfam" id="PF23023">
    <property type="entry name" value="Anti-Pycsar_Apyc1"/>
    <property type="match status" value="1"/>
</dbReference>
<feature type="domain" description="Metallo-beta-lactamase" evidence="2">
    <location>
        <begin position="350"/>
        <end position="567"/>
    </location>
</feature>
<keyword evidence="1" id="KW-0378">Hydrolase</keyword>
<keyword evidence="5" id="KW-1185">Reference proteome</keyword>
<dbReference type="InterPro" id="IPR022712">
    <property type="entry name" value="Beta_Casp"/>
</dbReference>
<accession>A0A4R3LHF0</accession>